<comment type="caution">
    <text evidence="2">The sequence shown here is derived from an EMBL/GenBank/DDBJ whole genome shotgun (WGS) entry which is preliminary data.</text>
</comment>
<dbReference type="Proteomes" id="UP000611723">
    <property type="component" value="Unassembled WGS sequence"/>
</dbReference>
<evidence type="ECO:0000313" key="3">
    <source>
        <dbReference type="Proteomes" id="UP000611723"/>
    </source>
</evidence>
<protein>
    <submittedName>
        <fullName evidence="2">DUF4834 family protein</fullName>
    </submittedName>
</protein>
<gene>
    <name evidence="2" type="ORF">JKA74_17080</name>
</gene>
<keyword evidence="1" id="KW-0472">Membrane</keyword>
<evidence type="ECO:0000313" key="2">
    <source>
        <dbReference type="EMBL" id="MBK6266761.1"/>
    </source>
</evidence>
<accession>A0A934X1U4</accession>
<keyword evidence="1" id="KW-0812">Transmembrane</keyword>
<proteinExistence type="predicted"/>
<evidence type="ECO:0000256" key="1">
    <source>
        <dbReference type="SAM" id="Phobius"/>
    </source>
</evidence>
<dbReference type="AlphaFoldDB" id="A0A934X1U4"/>
<sequence>MLKFLLILFLIGYIFFKVGGFLFRIFLGRLGAKAAAQSGRSNSSQNRQQRKTADGINIEFVPEDKNKRTAKNFKGGEYVDYEELK</sequence>
<dbReference type="EMBL" id="JAEQBW010000010">
    <property type="protein sequence ID" value="MBK6266761.1"/>
    <property type="molecule type" value="Genomic_DNA"/>
</dbReference>
<keyword evidence="1" id="KW-1133">Transmembrane helix</keyword>
<name>A0A934X1U4_9BACT</name>
<keyword evidence="3" id="KW-1185">Reference proteome</keyword>
<dbReference type="InterPro" id="IPR032272">
    <property type="entry name" value="DUF4834"/>
</dbReference>
<dbReference type="RefSeq" id="WP_201432447.1">
    <property type="nucleotide sequence ID" value="NZ_JAEQBW010000010.1"/>
</dbReference>
<dbReference type="Pfam" id="PF16118">
    <property type="entry name" value="DUF4834"/>
    <property type="match status" value="1"/>
</dbReference>
<organism evidence="2 3">
    <name type="scientific">Marivirga aurantiaca</name>
    <dbReference type="NCBI Taxonomy" id="2802615"/>
    <lineage>
        <taxon>Bacteria</taxon>
        <taxon>Pseudomonadati</taxon>
        <taxon>Bacteroidota</taxon>
        <taxon>Cytophagia</taxon>
        <taxon>Cytophagales</taxon>
        <taxon>Marivirgaceae</taxon>
        <taxon>Marivirga</taxon>
    </lineage>
</organism>
<feature type="transmembrane region" description="Helical" evidence="1">
    <location>
        <begin position="6"/>
        <end position="27"/>
    </location>
</feature>
<reference evidence="2" key="1">
    <citation type="submission" date="2021-01" db="EMBL/GenBank/DDBJ databases">
        <title>Marivirga aurantiaca sp. nov., isolated from intertidal surface sediments.</title>
        <authorList>
            <person name="Zhang M."/>
        </authorList>
    </citation>
    <scope>NUCLEOTIDE SEQUENCE</scope>
    <source>
        <strain evidence="2">S37H4</strain>
    </source>
</reference>